<comment type="cofactor">
    <cofactor evidence="1">
        <name>FMN</name>
        <dbReference type="ChEBI" id="CHEBI:58210"/>
    </cofactor>
</comment>
<evidence type="ECO:0000259" key="7">
    <source>
        <dbReference type="Pfam" id="PF10590"/>
    </source>
</evidence>
<protein>
    <submittedName>
        <fullName evidence="8">Pyridoxal 5'-phosphate synthase</fullName>
        <ecNumber evidence="8">1.4.3.5</ecNumber>
    </submittedName>
</protein>
<dbReference type="PANTHER" id="PTHR10851">
    <property type="entry name" value="PYRIDOXINE-5-PHOSPHATE OXIDASE"/>
    <property type="match status" value="1"/>
</dbReference>
<evidence type="ECO:0000313" key="9">
    <source>
        <dbReference type="Proteomes" id="UP001238603"/>
    </source>
</evidence>
<keyword evidence="4" id="KW-0288">FMN</keyword>
<dbReference type="Pfam" id="PF10590">
    <property type="entry name" value="PNP_phzG_C"/>
    <property type="match status" value="1"/>
</dbReference>
<evidence type="ECO:0000259" key="6">
    <source>
        <dbReference type="Pfam" id="PF01243"/>
    </source>
</evidence>
<dbReference type="RefSeq" id="WP_285983618.1">
    <property type="nucleotide sequence ID" value="NZ_JASVDS010000004.1"/>
</dbReference>
<reference evidence="8 9" key="1">
    <citation type="submission" date="2023-06" db="EMBL/GenBank/DDBJ databases">
        <title>Pelomonas sp. APW6 16S ribosomal RNA gene genome sequencing and assembly.</title>
        <authorList>
            <person name="Woo H."/>
        </authorList>
    </citation>
    <scope>NUCLEOTIDE SEQUENCE [LARGE SCALE GENOMIC DNA]</scope>
    <source>
        <strain evidence="8 9">APW6</strain>
    </source>
</reference>
<dbReference type="Proteomes" id="UP001238603">
    <property type="component" value="Unassembled WGS sequence"/>
</dbReference>
<name>A0ABT7LKZ8_9BURK</name>
<dbReference type="PIRSF" id="PIRSF000190">
    <property type="entry name" value="Pyd_amn-ph_oxd"/>
    <property type="match status" value="1"/>
</dbReference>
<dbReference type="InterPro" id="IPR012349">
    <property type="entry name" value="Split_barrel_FMN-bd"/>
</dbReference>
<organism evidence="8 9">
    <name type="scientific">Roseateles subflavus</name>
    <dbReference type="NCBI Taxonomy" id="3053353"/>
    <lineage>
        <taxon>Bacteria</taxon>
        <taxon>Pseudomonadati</taxon>
        <taxon>Pseudomonadota</taxon>
        <taxon>Betaproteobacteria</taxon>
        <taxon>Burkholderiales</taxon>
        <taxon>Sphaerotilaceae</taxon>
        <taxon>Roseateles</taxon>
    </lineage>
</organism>
<proteinExistence type="inferred from homology"/>
<keyword evidence="5 8" id="KW-0560">Oxidoreductase</keyword>
<comment type="similarity">
    <text evidence="2">Belongs to the pyridoxamine 5'-phosphate oxidase family.</text>
</comment>
<dbReference type="EC" id="1.4.3.5" evidence="8"/>
<comment type="caution">
    <text evidence="8">The sequence shown here is derived from an EMBL/GenBank/DDBJ whole genome shotgun (WGS) entry which is preliminary data.</text>
</comment>
<dbReference type="InterPro" id="IPR000659">
    <property type="entry name" value="Pyridox_Oxase"/>
</dbReference>
<evidence type="ECO:0000256" key="1">
    <source>
        <dbReference type="ARBA" id="ARBA00001917"/>
    </source>
</evidence>
<dbReference type="InterPro" id="IPR019576">
    <property type="entry name" value="Pyridoxamine_oxidase_dimer_C"/>
</dbReference>
<gene>
    <name evidence="8" type="ORF">QRD43_16660</name>
</gene>
<sequence>MESRIPYFKSLPVLTGALSDFDTQAVPATPQDLFLQWFTDAVARGVNEPQVTTLSTVDPDGAPDARSVMLLDVNVDGWHFAANAISPKGRQLARQPQAAMTFYWPGTARQVRLRGEVRALPREAGLTDFRSRPEKSRAAILAARQSEVLEQPADLDVAQAAQLARLQQDPALSSEHWTMYALRPLDVEFWQSNAVRRFTRLRYRQQGQQWTRQRLWP</sequence>
<keyword evidence="3" id="KW-0285">Flavoprotein</keyword>
<dbReference type="InterPro" id="IPR011576">
    <property type="entry name" value="Pyridox_Oxase_N"/>
</dbReference>
<dbReference type="Gene3D" id="2.30.110.10">
    <property type="entry name" value="Electron Transport, Fmn-binding Protein, Chain A"/>
    <property type="match status" value="1"/>
</dbReference>
<feature type="domain" description="Pyridoxine 5'-phosphate oxidase dimerisation C-terminal" evidence="7">
    <location>
        <begin position="177"/>
        <end position="217"/>
    </location>
</feature>
<dbReference type="GO" id="GO:0004733">
    <property type="term" value="F:pyridoxamine phosphate oxidase activity"/>
    <property type="evidence" value="ECO:0007669"/>
    <property type="project" value="UniProtKB-EC"/>
</dbReference>
<dbReference type="EMBL" id="JASVDS010000004">
    <property type="protein sequence ID" value="MDL5033548.1"/>
    <property type="molecule type" value="Genomic_DNA"/>
</dbReference>
<dbReference type="PANTHER" id="PTHR10851:SF0">
    <property type="entry name" value="PYRIDOXINE-5'-PHOSPHATE OXIDASE"/>
    <property type="match status" value="1"/>
</dbReference>
<evidence type="ECO:0000256" key="5">
    <source>
        <dbReference type="ARBA" id="ARBA00023002"/>
    </source>
</evidence>
<keyword evidence="9" id="KW-1185">Reference proteome</keyword>
<accession>A0ABT7LKZ8</accession>
<evidence type="ECO:0000256" key="3">
    <source>
        <dbReference type="ARBA" id="ARBA00022630"/>
    </source>
</evidence>
<evidence type="ECO:0000313" key="8">
    <source>
        <dbReference type="EMBL" id="MDL5033548.1"/>
    </source>
</evidence>
<dbReference type="Pfam" id="PF01243">
    <property type="entry name" value="PNPOx_N"/>
    <property type="match status" value="1"/>
</dbReference>
<evidence type="ECO:0000256" key="2">
    <source>
        <dbReference type="ARBA" id="ARBA00007301"/>
    </source>
</evidence>
<feature type="domain" description="Pyridoxamine 5'-phosphate oxidase N-terminal" evidence="6">
    <location>
        <begin position="38"/>
        <end position="148"/>
    </location>
</feature>
<dbReference type="SUPFAM" id="SSF50475">
    <property type="entry name" value="FMN-binding split barrel"/>
    <property type="match status" value="1"/>
</dbReference>
<evidence type="ECO:0000256" key="4">
    <source>
        <dbReference type="ARBA" id="ARBA00022643"/>
    </source>
</evidence>
<dbReference type="NCBIfam" id="NF004231">
    <property type="entry name" value="PRK05679.1"/>
    <property type="match status" value="1"/>
</dbReference>